<organism evidence="2 3">
    <name type="scientific">Candidatus Alistipes intestinigallinarum</name>
    <dbReference type="NCBI Taxonomy" id="2838440"/>
    <lineage>
        <taxon>Bacteria</taxon>
        <taxon>Pseudomonadati</taxon>
        <taxon>Bacteroidota</taxon>
        <taxon>Bacteroidia</taxon>
        <taxon>Bacteroidales</taxon>
        <taxon>Rikenellaceae</taxon>
        <taxon>Alistipes</taxon>
    </lineage>
</organism>
<gene>
    <name evidence="2" type="ORF">H9828_02475</name>
</gene>
<feature type="region of interest" description="Disordered" evidence="1">
    <location>
        <begin position="50"/>
        <end position="289"/>
    </location>
</feature>
<evidence type="ECO:0000313" key="2">
    <source>
        <dbReference type="EMBL" id="HIY68267.1"/>
    </source>
</evidence>
<feature type="compositionally biased region" description="Low complexity" evidence="1">
    <location>
        <begin position="352"/>
        <end position="366"/>
    </location>
</feature>
<dbReference type="Proteomes" id="UP000886844">
    <property type="component" value="Unassembled WGS sequence"/>
</dbReference>
<reference evidence="2" key="2">
    <citation type="submission" date="2021-04" db="EMBL/GenBank/DDBJ databases">
        <authorList>
            <person name="Gilroy R."/>
        </authorList>
    </citation>
    <scope>NUCLEOTIDE SEQUENCE</scope>
    <source>
        <strain evidence="2">5134</strain>
    </source>
</reference>
<evidence type="ECO:0000256" key="1">
    <source>
        <dbReference type="SAM" id="MobiDB-lite"/>
    </source>
</evidence>
<sequence>MDLKTIRDEVRRLSALVDGWSAAGEIPVVERDLALEKLRRLYETVRFADPAPAPSEAGVVADSRDGIPSESIDLGEVLSLDGFPDFGGSDEAPVSDSTAEPIAAPTEEREEERVEEEAEKPSEIPAGEPFEMPGEEPLPISEPTLDPEPAPMPEPAPISELERSEPTPEAAPIAVSEPTPEPDPEAAPVSPPAPEPAPTTTPETGASHHGAPTLFGPEEAAVRHRHKQRVIMSLYDPNPVVESIPTPAPTRRPEPKRTPEPHPASEETPRMPSELQQPRVVPSPVVSPTPDPMAGAPIPEPPIFEVVTPAASAPFEPSMPDASNSGISEMPAPAAAFETLPDPTPAYGIPTPETAPAAEDTPTATENGQSPLPAGAVLGEVINHDVQTLADTIAPPRDVASELRRSEPVTDLRRAIGLNDKFLLIRDLFGGDGEAYERAIDALNNFEDLDDCMIFIAEHYAWNPNSDGAQLLMELLERKFA</sequence>
<name>A0A9D2CBE5_9BACT</name>
<feature type="compositionally biased region" description="Acidic residues" evidence="1">
    <location>
        <begin position="108"/>
        <end position="118"/>
    </location>
</feature>
<feature type="compositionally biased region" description="Pro residues" evidence="1">
    <location>
        <begin position="146"/>
        <end position="156"/>
    </location>
</feature>
<protein>
    <submittedName>
        <fullName evidence="2">Uncharacterized protein</fullName>
    </submittedName>
</protein>
<evidence type="ECO:0000313" key="3">
    <source>
        <dbReference type="Proteomes" id="UP000886844"/>
    </source>
</evidence>
<comment type="caution">
    <text evidence="2">The sequence shown here is derived from an EMBL/GenBank/DDBJ whole genome shotgun (WGS) entry which is preliminary data.</text>
</comment>
<feature type="compositionally biased region" description="Basic and acidic residues" evidence="1">
    <location>
        <begin position="251"/>
        <end position="269"/>
    </location>
</feature>
<dbReference type="EMBL" id="DXDA01000021">
    <property type="protein sequence ID" value="HIY68267.1"/>
    <property type="molecule type" value="Genomic_DNA"/>
</dbReference>
<accession>A0A9D2CBE5</accession>
<proteinExistence type="predicted"/>
<dbReference type="AlphaFoldDB" id="A0A9D2CBE5"/>
<feature type="region of interest" description="Disordered" evidence="1">
    <location>
        <begin position="352"/>
        <end position="372"/>
    </location>
</feature>
<reference evidence="2" key="1">
    <citation type="journal article" date="2021" name="PeerJ">
        <title>Extensive microbial diversity within the chicken gut microbiome revealed by metagenomics and culture.</title>
        <authorList>
            <person name="Gilroy R."/>
            <person name="Ravi A."/>
            <person name="Getino M."/>
            <person name="Pursley I."/>
            <person name="Horton D.L."/>
            <person name="Alikhan N.F."/>
            <person name="Baker D."/>
            <person name="Gharbi K."/>
            <person name="Hall N."/>
            <person name="Watson M."/>
            <person name="Adriaenssens E.M."/>
            <person name="Foster-Nyarko E."/>
            <person name="Jarju S."/>
            <person name="Secka A."/>
            <person name="Antonio M."/>
            <person name="Oren A."/>
            <person name="Chaudhuri R.R."/>
            <person name="La Ragione R."/>
            <person name="Hildebrand F."/>
            <person name="Pallen M.J."/>
        </authorList>
    </citation>
    <scope>NUCLEOTIDE SEQUENCE</scope>
    <source>
        <strain evidence="2">5134</strain>
    </source>
</reference>
<feature type="compositionally biased region" description="Pro residues" evidence="1">
    <location>
        <begin position="189"/>
        <end position="199"/>
    </location>
</feature>